<gene>
    <name evidence="2" type="ORF">L566_0053</name>
</gene>
<organism evidence="2 3">
    <name type="scientific">Bordetella pertussis CHLA-26</name>
    <dbReference type="NCBI Taxonomy" id="1331284"/>
    <lineage>
        <taxon>Bacteria</taxon>
        <taxon>Pseudomonadati</taxon>
        <taxon>Pseudomonadota</taxon>
        <taxon>Betaproteobacteria</taxon>
        <taxon>Burkholderiales</taxon>
        <taxon>Alcaligenaceae</taxon>
        <taxon>Bordetella</taxon>
    </lineage>
</organism>
<accession>A0AAI9NFW0</accession>
<comment type="caution">
    <text evidence="2">The sequence shown here is derived from an EMBL/GenBank/DDBJ whole genome shotgun (WGS) entry which is preliminary data.</text>
</comment>
<feature type="compositionally biased region" description="Low complexity" evidence="1">
    <location>
        <begin position="20"/>
        <end position="34"/>
    </location>
</feature>
<protein>
    <submittedName>
        <fullName evidence="2">Uncharacterized protein</fullName>
    </submittedName>
</protein>
<sequence>MIGAPARVPSSGGRRRDPLQAAAGQAGDVVGAAARTRGPAHDTSSTQYRG</sequence>
<evidence type="ECO:0000313" key="3">
    <source>
        <dbReference type="Proteomes" id="UP000018679"/>
    </source>
</evidence>
<evidence type="ECO:0000256" key="1">
    <source>
        <dbReference type="SAM" id="MobiDB-lite"/>
    </source>
</evidence>
<dbReference type="Proteomes" id="UP000018679">
    <property type="component" value="Unassembled WGS sequence"/>
</dbReference>
<dbReference type="EMBL" id="AXSB02000007">
    <property type="protein sequence ID" value="ETH32246.1"/>
    <property type="molecule type" value="Genomic_DNA"/>
</dbReference>
<feature type="region of interest" description="Disordered" evidence="1">
    <location>
        <begin position="1"/>
        <end position="50"/>
    </location>
</feature>
<evidence type="ECO:0000313" key="2">
    <source>
        <dbReference type="EMBL" id="ETH32246.1"/>
    </source>
</evidence>
<dbReference type="AlphaFoldDB" id="A0AAI9NFW0"/>
<reference evidence="2 3" key="1">
    <citation type="journal article" date="2013" name="Genome Announc.">
        <title>Genome Sequences of 28 Bordetella pertussis U.S. Outbreak Strains Dating from 2010 to 2012.</title>
        <authorList>
            <person name="Harvill E.T."/>
            <person name="Goodfield L.L."/>
            <person name="Ivanov Y."/>
            <person name="Meyer J.A."/>
            <person name="Newth C."/>
            <person name="Cassiday P."/>
            <person name="Tondella M.L."/>
            <person name="Liao P."/>
            <person name="Zimmerman J."/>
            <person name="Meert K."/>
            <person name="Wessel D."/>
            <person name="Berger J."/>
            <person name="Dean J.M."/>
            <person name="Holubkov R."/>
            <person name="Burr J."/>
            <person name="Liu T."/>
            <person name="Brinkac L."/>
            <person name="Kim M."/>
            <person name="Losada L."/>
        </authorList>
    </citation>
    <scope>NUCLEOTIDE SEQUENCE [LARGE SCALE GENOMIC DNA]</scope>
    <source>
        <strain evidence="2 3">CHLA-26</strain>
    </source>
</reference>
<name>A0AAI9NFW0_BORPT</name>
<proteinExistence type="predicted"/>